<dbReference type="EMBL" id="VUJU01000473">
    <property type="protein sequence ID" value="KAF0770169.1"/>
    <property type="molecule type" value="Genomic_DNA"/>
</dbReference>
<dbReference type="OrthoDB" id="6592925at2759"/>
<comment type="caution">
    <text evidence="2">The sequence shown here is derived from an EMBL/GenBank/DDBJ whole genome shotgun (WGS) entry which is preliminary data.</text>
</comment>
<keyword evidence="3" id="KW-1185">Reference proteome</keyword>
<evidence type="ECO:0000313" key="3">
    <source>
        <dbReference type="Proteomes" id="UP000478052"/>
    </source>
</evidence>
<proteinExistence type="predicted"/>
<dbReference type="Proteomes" id="UP000478052">
    <property type="component" value="Unassembled WGS sequence"/>
</dbReference>
<dbReference type="InterPro" id="IPR029526">
    <property type="entry name" value="PGBD"/>
</dbReference>
<protein>
    <submittedName>
        <fullName evidence="2">PiggyBac transposable element-derived protein 3-like</fullName>
    </submittedName>
</protein>
<dbReference type="PANTHER" id="PTHR47272:SF1">
    <property type="entry name" value="PIGGYBAC TRANSPOSABLE ELEMENT-DERIVED PROTEIN 3-LIKE"/>
    <property type="match status" value="1"/>
</dbReference>
<sequence length="310" mass="36148">MALNDNEIETFLNIPIDSEDEYADGFELSDDEDINEETETPREDRVVVRIREDDNDVFTLPEYFLVENEEVTDQSTYCSPDPEQVQTSTSPALMQNVNFEQISTDTMRVQCTRITRCNKNAAKKQVKNPILDNKKRIVRPTWIKGNFTQNESVIKFNSELPMPNELKNLETPKDFFNYFFDDCLLSIIIKQTELYSTQVDPSKPITVSKTELQRFLGIFIMMSVDHIPNSRSYWSDNLGNIPIKNCMSVNNFERIKRFLHFNDNNLDLPSNHEDRDRLFKIRPIVELLKTKFSSVPFDECLALDEQARTS</sequence>
<accession>A0A6G0ZGK3</accession>
<dbReference type="Pfam" id="PF13843">
    <property type="entry name" value="DDE_Tnp_1_7"/>
    <property type="match status" value="1"/>
</dbReference>
<name>A0A6G0ZGK3_APHCR</name>
<dbReference type="PANTHER" id="PTHR47272">
    <property type="entry name" value="DDE_TNP_1_7 DOMAIN-CONTAINING PROTEIN"/>
    <property type="match status" value="1"/>
</dbReference>
<dbReference type="AlphaFoldDB" id="A0A6G0ZGK3"/>
<evidence type="ECO:0000259" key="1">
    <source>
        <dbReference type="Pfam" id="PF13843"/>
    </source>
</evidence>
<organism evidence="2 3">
    <name type="scientific">Aphis craccivora</name>
    <name type="common">Cowpea aphid</name>
    <dbReference type="NCBI Taxonomy" id="307492"/>
    <lineage>
        <taxon>Eukaryota</taxon>
        <taxon>Metazoa</taxon>
        <taxon>Ecdysozoa</taxon>
        <taxon>Arthropoda</taxon>
        <taxon>Hexapoda</taxon>
        <taxon>Insecta</taxon>
        <taxon>Pterygota</taxon>
        <taxon>Neoptera</taxon>
        <taxon>Paraneoptera</taxon>
        <taxon>Hemiptera</taxon>
        <taxon>Sternorrhyncha</taxon>
        <taxon>Aphidomorpha</taxon>
        <taxon>Aphidoidea</taxon>
        <taxon>Aphididae</taxon>
        <taxon>Aphidini</taxon>
        <taxon>Aphis</taxon>
        <taxon>Aphis</taxon>
    </lineage>
</organism>
<feature type="domain" description="PiggyBac transposable element-derived protein" evidence="1">
    <location>
        <begin position="171"/>
        <end position="306"/>
    </location>
</feature>
<gene>
    <name evidence="2" type="ORF">FWK35_00033962</name>
</gene>
<reference evidence="2 3" key="1">
    <citation type="submission" date="2019-08" db="EMBL/GenBank/DDBJ databases">
        <title>Whole genome of Aphis craccivora.</title>
        <authorList>
            <person name="Voronova N.V."/>
            <person name="Shulinski R.S."/>
            <person name="Bandarenka Y.V."/>
            <person name="Zhorov D.G."/>
            <person name="Warner D."/>
        </authorList>
    </citation>
    <scope>NUCLEOTIDE SEQUENCE [LARGE SCALE GENOMIC DNA]</scope>
    <source>
        <strain evidence="2">180601</strain>
        <tissue evidence="2">Whole Body</tissue>
    </source>
</reference>
<evidence type="ECO:0000313" key="2">
    <source>
        <dbReference type="EMBL" id="KAF0770169.1"/>
    </source>
</evidence>